<dbReference type="PANTHER" id="PTHR21666">
    <property type="entry name" value="PEPTIDASE-RELATED"/>
    <property type="match status" value="1"/>
</dbReference>
<dbReference type="Pfam" id="PF01476">
    <property type="entry name" value="LysM"/>
    <property type="match status" value="2"/>
</dbReference>
<dbReference type="InterPro" id="IPR050570">
    <property type="entry name" value="Cell_wall_metabolism_enzyme"/>
</dbReference>
<dbReference type="Proteomes" id="UP001154312">
    <property type="component" value="Unassembled WGS sequence"/>
</dbReference>
<dbReference type="EMBL" id="JAKOAV010000005">
    <property type="protein sequence ID" value="MDF9407614.1"/>
    <property type="molecule type" value="Genomic_DNA"/>
</dbReference>
<dbReference type="CDD" id="cd00118">
    <property type="entry name" value="LysM"/>
    <property type="match status" value="2"/>
</dbReference>
<keyword evidence="3" id="KW-1185">Reference proteome</keyword>
<organism evidence="2 3">
    <name type="scientific">Pelotomaculum isophthalicicum JI</name>
    <dbReference type="NCBI Taxonomy" id="947010"/>
    <lineage>
        <taxon>Bacteria</taxon>
        <taxon>Bacillati</taxon>
        <taxon>Bacillota</taxon>
        <taxon>Clostridia</taxon>
        <taxon>Eubacteriales</taxon>
        <taxon>Desulfotomaculaceae</taxon>
        <taxon>Pelotomaculum</taxon>
    </lineage>
</organism>
<dbReference type="InterPro" id="IPR011055">
    <property type="entry name" value="Dup_hybrid_motif"/>
</dbReference>
<dbReference type="RefSeq" id="WP_277442845.1">
    <property type="nucleotide sequence ID" value="NZ_JAKOAV010000005.1"/>
</dbReference>
<feature type="domain" description="LysM" evidence="1">
    <location>
        <begin position="103"/>
        <end position="147"/>
    </location>
</feature>
<dbReference type="SMART" id="SM00257">
    <property type="entry name" value="LysM"/>
    <property type="match status" value="2"/>
</dbReference>
<protein>
    <submittedName>
        <fullName evidence="2">M23 family metallopeptidase</fullName>
    </submittedName>
</protein>
<dbReference type="Gene3D" id="3.10.350.10">
    <property type="entry name" value="LysM domain"/>
    <property type="match status" value="2"/>
</dbReference>
<dbReference type="AlphaFoldDB" id="A0A9X4JSX1"/>
<accession>A0A9X4JSX1</accession>
<evidence type="ECO:0000313" key="2">
    <source>
        <dbReference type="EMBL" id="MDF9407614.1"/>
    </source>
</evidence>
<name>A0A9X4JSX1_9FIRM</name>
<reference evidence="2" key="1">
    <citation type="submission" date="2022-02" db="EMBL/GenBank/DDBJ databases">
        <authorList>
            <person name="Leng L."/>
        </authorList>
    </citation>
    <scope>NUCLEOTIDE SEQUENCE</scope>
    <source>
        <strain evidence="2">JI</strain>
    </source>
</reference>
<feature type="domain" description="LysM" evidence="1">
    <location>
        <begin position="54"/>
        <end position="98"/>
    </location>
</feature>
<dbReference type="PROSITE" id="PS51782">
    <property type="entry name" value="LYSM"/>
    <property type="match status" value="2"/>
</dbReference>
<dbReference type="InterPro" id="IPR036779">
    <property type="entry name" value="LysM_dom_sf"/>
</dbReference>
<sequence>MKHKTILGVVAFSVITALAILWAECPAGARLDERILEGAPYTTPPPVVAAATQSLYEIKTGDTLCDIARGKGVSVEALAKANDLADPDNILAGQFIRVPADNVVHQIQPGETLLSIAGLYNVDVNALASRNELSDVNNIIAGRQLLIPRGATSQEATLPVAGSQVRQLAWPLLGTITSPFGARDGSPHEGIDIAAEENTPMRAAAPGKVVFAGPRGTYGLAVIIDHGNGLRTLYAHCAKLLVTEGSVVDTNTIIALAGSTGRSTGPHLHLEVLQNGVPLDPLNWLERRSYYS</sequence>
<dbReference type="GO" id="GO:0004222">
    <property type="term" value="F:metalloendopeptidase activity"/>
    <property type="evidence" value="ECO:0007669"/>
    <property type="project" value="TreeGrafter"/>
</dbReference>
<dbReference type="Pfam" id="PF01551">
    <property type="entry name" value="Peptidase_M23"/>
    <property type="match status" value="1"/>
</dbReference>
<dbReference type="Gene3D" id="2.70.70.10">
    <property type="entry name" value="Glucose Permease (Domain IIA)"/>
    <property type="match status" value="1"/>
</dbReference>
<evidence type="ECO:0000313" key="3">
    <source>
        <dbReference type="Proteomes" id="UP001154312"/>
    </source>
</evidence>
<evidence type="ECO:0000259" key="1">
    <source>
        <dbReference type="PROSITE" id="PS51782"/>
    </source>
</evidence>
<proteinExistence type="predicted"/>
<dbReference type="PANTHER" id="PTHR21666:SF270">
    <property type="entry name" value="MUREIN HYDROLASE ACTIVATOR ENVC"/>
    <property type="match status" value="1"/>
</dbReference>
<dbReference type="SUPFAM" id="SSF51261">
    <property type="entry name" value="Duplicated hybrid motif"/>
    <property type="match status" value="1"/>
</dbReference>
<dbReference type="InterPro" id="IPR018392">
    <property type="entry name" value="LysM"/>
</dbReference>
<comment type="caution">
    <text evidence="2">The sequence shown here is derived from an EMBL/GenBank/DDBJ whole genome shotgun (WGS) entry which is preliminary data.</text>
</comment>
<gene>
    <name evidence="2" type="ORF">L7E55_04450</name>
</gene>
<dbReference type="CDD" id="cd12797">
    <property type="entry name" value="M23_peptidase"/>
    <property type="match status" value="1"/>
</dbReference>
<dbReference type="InterPro" id="IPR016047">
    <property type="entry name" value="M23ase_b-sheet_dom"/>
</dbReference>